<feature type="transmembrane region" description="Helical" evidence="8">
    <location>
        <begin position="158"/>
        <end position="176"/>
    </location>
</feature>
<feature type="domain" description="ABC transporter" evidence="9">
    <location>
        <begin position="333"/>
        <end position="567"/>
    </location>
</feature>
<proteinExistence type="inferred from homology"/>
<dbReference type="PANTHER" id="PTHR43394:SF1">
    <property type="entry name" value="ATP-BINDING CASSETTE SUB-FAMILY B MEMBER 10, MITOCHONDRIAL"/>
    <property type="match status" value="1"/>
</dbReference>
<dbReference type="InterPro" id="IPR003439">
    <property type="entry name" value="ABC_transporter-like_ATP-bd"/>
</dbReference>
<keyword evidence="7 8" id="KW-0472">Membrane</keyword>
<dbReference type="SUPFAM" id="SSF90123">
    <property type="entry name" value="ABC transporter transmembrane region"/>
    <property type="match status" value="1"/>
</dbReference>
<evidence type="ECO:0000259" key="10">
    <source>
        <dbReference type="PROSITE" id="PS50929"/>
    </source>
</evidence>
<evidence type="ECO:0000313" key="12">
    <source>
        <dbReference type="Proteomes" id="UP000595254"/>
    </source>
</evidence>
<dbReference type="Pfam" id="PF00005">
    <property type="entry name" value="ABC_tran"/>
    <property type="match status" value="1"/>
</dbReference>
<dbReference type="PROSITE" id="PS50893">
    <property type="entry name" value="ABC_TRANSPORTER_2"/>
    <property type="match status" value="1"/>
</dbReference>
<comment type="subcellular location">
    <subcellularLocation>
        <location evidence="1">Cell membrane</location>
        <topology evidence="1">Multi-pass membrane protein</topology>
    </subcellularLocation>
</comment>
<dbReference type="GO" id="GO:0005886">
    <property type="term" value="C:plasma membrane"/>
    <property type="evidence" value="ECO:0007669"/>
    <property type="project" value="UniProtKB-SubCell"/>
</dbReference>
<feature type="transmembrane region" description="Helical" evidence="8">
    <location>
        <begin position="53"/>
        <end position="74"/>
    </location>
</feature>
<dbReference type="Gene3D" id="1.20.1560.10">
    <property type="entry name" value="ABC transporter type 1, transmembrane domain"/>
    <property type="match status" value="1"/>
</dbReference>
<accession>A0A974NM90</accession>
<sequence>MIGRFFSYYRPHKRLFIIDFSCAIIVAILELAFPLAVQWFIDTLIPGDDWTMIVSVSIGLLIVYVCSTLLQYIVNYWGHKLGINIETDMRQQLFQHVQKQSFRFFDNTKTGHLMSRITNDLFDIGELAHHGPEDLFIAFMTFIGAFWIMMTINVKLALVTVCILPFLIILIVFSNLSMNKAWKQMYSDIADVNSRVEDSVSGARVVQSFTNEDHEIALFEKNNKKFRLAKLGGYKVMSFSSSGIYMMTRFMTLAVLVVGAWLTFHGQLTNGELVGFVLYVNVLFKPVDKISALMELYPKGMAGFKRFTEMLDVEPDVQDKPNAVRMDLLHGDIIFDQVSFGYDNQQTVLKDIDLQIYAGETVAFVGPSGAGKTTICSLIPRFYDVDRGSITIDGIDIRDMTKHSLRSQIGLVQQDVFLFTGTLKENIAYGMLDATDEQIEAAAKKAHLESFIEGLPDGYATQIGERGLKLSGGQKQRIAIARMFLKNPPILILDEATSALDTETEMVIQQALNELAKNRTTLIIAHRLATIRNADRIVVVTEDGIAEQGKHDELIKKGGVFANLHKVQFQK</sequence>
<feature type="transmembrane region" description="Helical" evidence="8">
    <location>
        <begin position="135"/>
        <end position="152"/>
    </location>
</feature>
<dbReference type="GO" id="GO:0005524">
    <property type="term" value="F:ATP binding"/>
    <property type="evidence" value="ECO:0007669"/>
    <property type="project" value="UniProtKB-KW"/>
</dbReference>
<dbReference type="FunFam" id="1.20.1560.10:FF:000053">
    <property type="entry name" value="Multidrug ABC transporter ATP-binding protein"/>
    <property type="match status" value="1"/>
</dbReference>
<dbReference type="RefSeq" id="WP_040375924.1">
    <property type="nucleotide sequence ID" value="NZ_CP068053.1"/>
</dbReference>
<dbReference type="SMART" id="SM00382">
    <property type="entry name" value="AAA"/>
    <property type="match status" value="1"/>
</dbReference>
<evidence type="ECO:0000256" key="1">
    <source>
        <dbReference type="ARBA" id="ARBA00004651"/>
    </source>
</evidence>
<evidence type="ECO:0000313" key="11">
    <source>
        <dbReference type="EMBL" id="QQT00425.1"/>
    </source>
</evidence>
<evidence type="ECO:0000256" key="5">
    <source>
        <dbReference type="ARBA" id="ARBA00022840"/>
    </source>
</evidence>
<evidence type="ECO:0000256" key="4">
    <source>
        <dbReference type="ARBA" id="ARBA00022741"/>
    </source>
</evidence>
<dbReference type="PROSITE" id="PS00211">
    <property type="entry name" value="ABC_TRANSPORTER_1"/>
    <property type="match status" value="1"/>
</dbReference>
<dbReference type="AlphaFoldDB" id="A0A974NM90"/>
<protein>
    <submittedName>
        <fullName evidence="11">ABC transporter ATP-binding protein</fullName>
    </submittedName>
</protein>
<dbReference type="EMBL" id="CP068053">
    <property type="protein sequence ID" value="QQT00425.1"/>
    <property type="molecule type" value="Genomic_DNA"/>
</dbReference>
<dbReference type="SUPFAM" id="SSF52540">
    <property type="entry name" value="P-loop containing nucleoside triphosphate hydrolases"/>
    <property type="match status" value="1"/>
</dbReference>
<feature type="domain" description="ABC transmembrane type-1" evidence="10">
    <location>
        <begin position="17"/>
        <end position="299"/>
    </location>
</feature>
<dbReference type="PROSITE" id="PS50929">
    <property type="entry name" value="ABC_TM1F"/>
    <property type="match status" value="1"/>
</dbReference>
<dbReference type="InterPro" id="IPR017871">
    <property type="entry name" value="ABC_transporter-like_CS"/>
</dbReference>
<feature type="transmembrane region" description="Helical" evidence="8">
    <location>
        <begin position="244"/>
        <end position="264"/>
    </location>
</feature>
<evidence type="ECO:0000256" key="6">
    <source>
        <dbReference type="ARBA" id="ARBA00022989"/>
    </source>
</evidence>
<keyword evidence="5 11" id="KW-0067">ATP-binding</keyword>
<feature type="transmembrane region" description="Helical" evidence="8">
    <location>
        <begin position="20"/>
        <end position="41"/>
    </location>
</feature>
<evidence type="ECO:0000256" key="2">
    <source>
        <dbReference type="ARBA" id="ARBA00005417"/>
    </source>
</evidence>
<dbReference type="Pfam" id="PF00664">
    <property type="entry name" value="ABC_membrane"/>
    <property type="match status" value="1"/>
</dbReference>
<evidence type="ECO:0000256" key="3">
    <source>
        <dbReference type="ARBA" id="ARBA00022692"/>
    </source>
</evidence>
<dbReference type="Proteomes" id="UP000595254">
    <property type="component" value="Chromosome"/>
</dbReference>
<dbReference type="CDD" id="cd03251">
    <property type="entry name" value="ABCC_MsbA"/>
    <property type="match status" value="1"/>
</dbReference>
<keyword evidence="6 8" id="KW-1133">Transmembrane helix</keyword>
<keyword evidence="12" id="KW-1185">Reference proteome</keyword>
<dbReference type="GO" id="GO:0015421">
    <property type="term" value="F:ABC-type oligopeptide transporter activity"/>
    <property type="evidence" value="ECO:0007669"/>
    <property type="project" value="TreeGrafter"/>
</dbReference>
<evidence type="ECO:0000256" key="8">
    <source>
        <dbReference type="SAM" id="Phobius"/>
    </source>
</evidence>
<evidence type="ECO:0000256" key="7">
    <source>
        <dbReference type="ARBA" id="ARBA00023136"/>
    </source>
</evidence>
<dbReference type="InterPro" id="IPR036640">
    <property type="entry name" value="ABC1_TM_sf"/>
</dbReference>
<dbReference type="FunFam" id="3.40.50.300:FF:000218">
    <property type="entry name" value="Multidrug ABC transporter ATP-binding protein"/>
    <property type="match status" value="1"/>
</dbReference>
<dbReference type="GO" id="GO:0016887">
    <property type="term" value="F:ATP hydrolysis activity"/>
    <property type="evidence" value="ECO:0007669"/>
    <property type="project" value="InterPro"/>
</dbReference>
<dbReference type="KEGG" id="ppsr:I6J18_23190"/>
<dbReference type="CDD" id="cd18549">
    <property type="entry name" value="ABC_6TM_YwjA_like"/>
    <property type="match status" value="1"/>
</dbReference>
<dbReference type="PANTHER" id="PTHR43394">
    <property type="entry name" value="ATP-DEPENDENT PERMEASE MDL1, MITOCHONDRIAL"/>
    <property type="match status" value="1"/>
</dbReference>
<dbReference type="InterPro" id="IPR011527">
    <property type="entry name" value="ABC1_TM_dom"/>
</dbReference>
<dbReference type="InterPro" id="IPR027417">
    <property type="entry name" value="P-loop_NTPase"/>
</dbReference>
<dbReference type="Gene3D" id="3.40.50.300">
    <property type="entry name" value="P-loop containing nucleotide triphosphate hydrolases"/>
    <property type="match status" value="1"/>
</dbReference>
<dbReference type="InterPro" id="IPR039421">
    <property type="entry name" value="Type_1_exporter"/>
</dbReference>
<organism evidence="11 12">
    <name type="scientific">Peribacillus psychrosaccharolyticus</name>
    <name type="common">Bacillus psychrosaccharolyticus</name>
    <dbReference type="NCBI Taxonomy" id="1407"/>
    <lineage>
        <taxon>Bacteria</taxon>
        <taxon>Bacillati</taxon>
        <taxon>Bacillota</taxon>
        <taxon>Bacilli</taxon>
        <taxon>Bacillales</taxon>
        <taxon>Bacillaceae</taxon>
        <taxon>Peribacillus</taxon>
    </lineage>
</organism>
<gene>
    <name evidence="11" type="ORF">I6J18_23190</name>
</gene>
<reference evidence="11 12" key="1">
    <citation type="submission" date="2021-01" db="EMBL/GenBank/DDBJ databases">
        <title>FDA dAtabase for Regulatory Grade micrObial Sequences (FDA-ARGOS): Supporting development and validation of Infectious Disease Dx tests.</title>
        <authorList>
            <person name="Nelson B."/>
            <person name="Plummer A."/>
            <person name="Tallon L."/>
            <person name="Sadzewicz L."/>
            <person name="Zhao X."/>
            <person name="Boylan J."/>
            <person name="Ott S."/>
            <person name="Bowen H."/>
            <person name="Vavikolanu K."/>
            <person name="Mehta A."/>
            <person name="Aluvathingal J."/>
            <person name="Nadendla S."/>
            <person name="Myers T."/>
            <person name="Yan Y."/>
            <person name="Sichtig H."/>
        </authorList>
    </citation>
    <scope>NUCLEOTIDE SEQUENCE [LARGE SCALE GENOMIC DNA]</scope>
    <source>
        <strain evidence="11 12">FDAARGOS_1161</strain>
    </source>
</reference>
<name>A0A974NM90_PERPY</name>
<keyword evidence="3 8" id="KW-0812">Transmembrane</keyword>
<keyword evidence="4" id="KW-0547">Nucleotide-binding</keyword>
<evidence type="ECO:0000259" key="9">
    <source>
        <dbReference type="PROSITE" id="PS50893"/>
    </source>
</evidence>
<comment type="similarity">
    <text evidence="2">Belongs to the ABC transporter superfamily.</text>
</comment>
<dbReference type="InterPro" id="IPR003593">
    <property type="entry name" value="AAA+_ATPase"/>
</dbReference>